<comment type="caution">
    <text evidence="3">The sequence shown here is derived from an EMBL/GenBank/DDBJ whole genome shotgun (WGS) entry which is preliminary data.</text>
</comment>
<feature type="region of interest" description="Disordered" evidence="1">
    <location>
        <begin position="139"/>
        <end position="169"/>
    </location>
</feature>
<feature type="domain" description="F-box" evidence="2">
    <location>
        <begin position="364"/>
        <end position="394"/>
    </location>
</feature>
<gene>
    <name evidence="3" type="ORF">EJB05_40025</name>
</gene>
<evidence type="ECO:0000313" key="4">
    <source>
        <dbReference type="Proteomes" id="UP000324897"/>
    </source>
</evidence>
<dbReference type="InterPro" id="IPR001810">
    <property type="entry name" value="F-box_dom"/>
</dbReference>
<accession>A0A5J9TYJ7</accession>
<dbReference type="SUPFAM" id="SSF81383">
    <property type="entry name" value="F-box domain"/>
    <property type="match status" value="1"/>
</dbReference>
<reference evidence="3 4" key="1">
    <citation type="journal article" date="2019" name="Sci. Rep.">
        <title>A high-quality genome of Eragrostis curvula grass provides insights into Poaceae evolution and supports new strategies to enhance forage quality.</title>
        <authorList>
            <person name="Carballo J."/>
            <person name="Santos B.A.C.M."/>
            <person name="Zappacosta D."/>
            <person name="Garbus I."/>
            <person name="Selva J.P."/>
            <person name="Gallo C.A."/>
            <person name="Diaz A."/>
            <person name="Albertini E."/>
            <person name="Caccamo M."/>
            <person name="Echenique V."/>
        </authorList>
    </citation>
    <scope>NUCLEOTIDE SEQUENCE [LARGE SCALE GENOMIC DNA]</scope>
    <source>
        <strain evidence="4">cv. Victoria</strain>
        <tissue evidence="3">Leaf</tissue>
    </source>
</reference>
<dbReference type="Gramene" id="TVU16459">
    <property type="protein sequence ID" value="TVU16459"/>
    <property type="gene ID" value="EJB05_40025"/>
</dbReference>
<dbReference type="Gene3D" id="1.20.1280.50">
    <property type="match status" value="1"/>
</dbReference>
<dbReference type="InterPro" id="IPR036047">
    <property type="entry name" value="F-box-like_dom_sf"/>
</dbReference>
<dbReference type="Proteomes" id="UP000324897">
    <property type="component" value="Unassembled WGS sequence"/>
</dbReference>
<dbReference type="PANTHER" id="PTHR31672">
    <property type="entry name" value="BNACNNG10540D PROTEIN"/>
    <property type="match status" value="1"/>
</dbReference>
<organism evidence="3 4">
    <name type="scientific">Eragrostis curvula</name>
    <name type="common">weeping love grass</name>
    <dbReference type="NCBI Taxonomy" id="38414"/>
    <lineage>
        <taxon>Eukaryota</taxon>
        <taxon>Viridiplantae</taxon>
        <taxon>Streptophyta</taxon>
        <taxon>Embryophyta</taxon>
        <taxon>Tracheophyta</taxon>
        <taxon>Spermatophyta</taxon>
        <taxon>Magnoliopsida</taxon>
        <taxon>Liliopsida</taxon>
        <taxon>Poales</taxon>
        <taxon>Poaceae</taxon>
        <taxon>PACMAD clade</taxon>
        <taxon>Chloridoideae</taxon>
        <taxon>Eragrostideae</taxon>
        <taxon>Eragrostidinae</taxon>
        <taxon>Eragrostis</taxon>
    </lineage>
</organism>
<dbReference type="InterPro" id="IPR050796">
    <property type="entry name" value="SCF_F-box_component"/>
</dbReference>
<keyword evidence="4" id="KW-1185">Reference proteome</keyword>
<feature type="compositionally biased region" description="Low complexity" evidence="1">
    <location>
        <begin position="1"/>
        <end position="18"/>
    </location>
</feature>
<dbReference type="EMBL" id="RWGY01000031">
    <property type="protein sequence ID" value="TVU16459.1"/>
    <property type="molecule type" value="Genomic_DNA"/>
</dbReference>
<evidence type="ECO:0000313" key="3">
    <source>
        <dbReference type="EMBL" id="TVU16459.1"/>
    </source>
</evidence>
<name>A0A5J9TYJ7_9POAL</name>
<proteinExistence type="predicted"/>
<dbReference type="Pfam" id="PF12937">
    <property type="entry name" value="F-box-like"/>
    <property type="match status" value="1"/>
</dbReference>
<sequence>KFRSSSPWPLLASSPRPSVSLAGRRRRYATSPSSYSLIPPPPSTSATSCHRFETPSPPSFAIPRRRPTYLFATPPPPSFLRGAPSGVGDPSGAGDGGRFPPELLIFSPAAPHPSPPRPHQRRIVPFARISLLLMELPRTTGGRPTSIQHPLEPPAATQDPSSSPGMSASLPEVLNSTVAEMVAAAVEDLYRELPPRPSLEEMEAAAATLASADAEEGACLAKIAQEEDGIPCKLVAVLREAKCSAVQLRALHRRQEATRVLQLKRQFEIFDDLIQRVVLVVSSSEGCGSAGVGGDSVVEKVGQEEVATALAKDITRGTKATFSPHLAVSAVRLMDKAPQQLTTMSNKRNSKANASIEDLDESIVIWDILVRLPAKDIPRCRAVCKSWCRATSTNDFMLAHHRQQPSLPVVQFVPLNDIQDVDFGMYPDLVTSRNTRLVVLCNRNLRPLVQYASTLSDDNTYMDLHATCDGLLLVSNANDGYNRRCFYICNPI</sequence>
<dbReference type="PANTHER" id="PTHR31672:SF2">
    <property type="entry name" value="F-BOX DOMAIN-CONTAINING PROTEIN"/>
    <property type="match status" value="1"/>
</dbReference>
<evidence type="ECO:0000259" key="2">
    <source>
        <dbReference type="Pfam" id="PF12937"/>
    </source>
</evidence>
<feature type="region of interest" description="Disordered" evidence="1">
    <location>
        <begin position="1"/>
        <end position="59"/>
    </location>
</feature>
<evidence type="ECO:0000256" key="1">
    <source>
        <dbReference type="SAM" id="MobiDB-lite"/>
    </source>
</evidence>
<dbReference type="AlphaFoldDB" id="A0A5J9TYJ7"/>
<feature type="non-terminal residue" evidence="3">
    <location>
        <position position="1"/>
    </location>
</feature>
<protein>
    <recommendedName>
        <fullName evidence="2">F-box domain-containing protein</fullName>
    </recommendedName>
</protein>